<feature type="domain" description="EAL" evidence="2">
    <location>
        <begin position="310"/>
        <end position="564"/>
    </location>
</feature>
<accession>A0A1G7IVA9</accession>
<dbReference type="AlphaFoldDB" id="A0A1G7IVA9"/>
<dbReference type="SMART" id="SM00267">
    <property type="entry name" value="GGDEF"/>
    <property type="match status" value="1"/>
</dbReference>
<evidence type="ECO:0000313" key="5">
    <source>
        <dbReference type="Proteomes" id="UP000199245"/>
    </source>
</evidence>
<proteinExistence type="predicted"/>
<dbReference type="Gene3D" id="3.30.70.270">
    <property type="match status" value="1"/>
</dbReference>
<dbReference type="Pfam" id="PF00990">
    <property type="entry name" value="GGDEF"/>
    <property type="match status" value="1"/>
</dbReference>
<dbReference type="NCBIfam" id="TIGR00254">
    <property type="entry name" value="GGDEF"/>
    <property type="match status" value="1"/>
</dbReference>
<dbReference type="SUPFAM" id="SSF55073">
    <property type="entry name" value="Nucleotide cyclase"/>
    <property type="match status" value="1"/>
</dbReference>
<name>A0A1G7IVA9_9BRAD</name>
<organism evidence="4 5">
    <name type="scientific">Bradyrhizobium brasilense</name>
    <dbReference type="NCBI Taxonomy" id="1419277"/>
    <lineage>
        <taxon>Bacteria</taxon>
        <taxon>Pseudomonadati</taxon>
        <taxon>Pseudomonadota</taxon>
        <taxon>Alphaproteobacteria</taxon>
        <taxon>Hyphomicrobiales</taxon>
        <taxon>Nitrobacteraceae</taxon>
        <taxon>Bradyrhizobium</taxon>
    </lineage>
</organism>
<dbReference type="InterPro" id="IPR052155">
    <property type="entry name" value="Biofilm_reg_signaling"/>
</dbReference>
<dbReference type="CDD" id="cd01949">
    <property type="entry name" value="GGDEF"/>
    <property type="match status" value="1"/>
</dbReference>
<dbReference type="InterPro" id="IPR035919">
    <property type="entry name" value="EAL_sf"/>
</dbReference>
<evidence type="ECO:0000313" key="4">
    <source>
        <dbReference type="EMBL" id="SDF16555.1"/>
    </source>
</evidence>
<dbReference type="RefSeq" id="WP_176937157.1">
    <property type="nucleotide sequence ID" value="NZ_FMZW01000046.1"/>
</dbReference>
<dbReference type="SUPFAM" id="SSF55785">
    <property type="entry name" value="PYP-like sensor domain (PAS domain)"/>
    <property type="match status" value="1"/>
</dbReference>
<evidence type="ECO:0000256" key="1">
    <source>
        <dbReference type="SAM" id="MobiDB-lite"/>
    </source>
</evidence>
<feature type="region of interest" description="Disordered" evidence="1">
    <location>
        <begin position="564"/>
        <end position="590"/>
    </location>
</feature>
<dbReference type="InterPro" id="IPR000160">
    <property type="entry name" value="GGDEF_dom"/>
</dbReference>
<dbReference type="EMBL" id="FMZW01000046">
    <property type="protein sequence ID" value="SDF16555.1"/>
    <property type="molecule type" value="Genomic_DNA"/>
</dbReference>
<dbReference type="InterPro" id="IPR001633">
    <property type="entry name" value="EAL_dom"/>
</dbReference>
<dbReference type="Pfam" id="PF00563">
    <property type="entry name" value="EAL"/>
    <property type="match status" value="1"/>
</dbReference>
<dbReference type="InterPro" id="IPR035965">
    <property type="entry name" value="PAS-like_dom_sf"/>
</dbReference>
<dbReference type="SMART" id="SM00052">
    <property type="entry name" value="EAL"/>
    <property type="match status" value="1"/>
</dbReference>
<dbReference type="Proteomes" id="UP000199245">
    <property type="component" value="Unassembled WGS sequence"/>
</dbReference>
<dbReference type="InterPro" id="IPR043128">
    <property type="entry name" value="Rev_trsase/Diguanyl_cyclase"/>
</dbReference>
<dbReference type="Gene3D" id="3.30.450.20">
    <property type="entry name" value="PAS domain"/>
    <property type="match status" value="1"/>
</dbReference>
<reference evidence="4 5" key="1">
    <citation type="submission" date="2016-10" db="EMBL/GenBank/DDBJ databases">
        <authorList>
            <person name="de Groot N.N."/>
        </authorList>
    </citation>
    <scope>NUCLEOTIDE SEQUENCE [LARGE SCALE GENOMIC DNA]</scope>
    <source>
        <strain evidence="4 5">R5</strain>
    </source>
</reference>
<evidence type="ECO:0000259" key="2">
    <source>
        <dbReference type="PROSITE" id="PS50883"/>
    </source>
</evidence>
<dbReference type="Gene3D" id="3.20.20.450">
    <property type="entry name" value="EAL domain"/>
    <property type="match status" value="1"/>
</dbReference>
<dbReference type="SUPFAM" id="SSF141868">
    <property type="entry name" value="EAL domain-like"/>
    <property type="match status" value="1"/>
</dbReference>
<dbReference type="InterPro" id="IPR029787">
    <property type="entry name" value="Nucleotide_cyclase"/>
</dbReference>
<gene>
    <name evidence="4" type="ORF">SAMN05216337_104640</name>
</gene>
<protein>
    <submittedName>
        <fullName evidence="4">Diguanylate cyclase/phosphodiesterase</fullName>
    </submittedName>
</protein>
<feature type="domain" description="GGDEF" evidence="3">
    <location>
        <begin position="168"/>
        <end position="301"/>
    </location>
</feature>
<dbReference type="PROSITE" id="PS50883">
    <property type="entry name" value="EAL"/>
    <property type="match status" value="1"/>
</dbReference>
<dbReference type="PANTHER" id="PTHR44757">
    <property type="entry name" value="DIGUANYLATE CYCLASE DGCP"/>
    <property type="match status" value="1"/>
</dbReference>
<evidence type="ECO:0000259" key="3">
    <source>
        <dbReference type="PROSITE" id="PS50887"/>
    </source>
</evidence>
<dbReference type="PROSITE" id="PS50887">
    <property type="entry name" value="GGDEF"/>
    <property type="match status" value="1"/>
</dbReference>
<sequence>MHSLTRHDFQAGAAVPGEDDISGNELRILRDLLQLLPAGVTVQDEQGQIILVNEAAASQLQLAASASQPSPVDERHAANLDLLRSGRPVVLEETLSCGASKYVFLTSHRPVRIAGRNLLISTSTDISEQKAFEDQLFRSAYYDELTGLPTRRVIEHRVNGLIRDDSQGHFALAFLDVDNFKHINDYYGHAIGDALLVELSKRLGHALRDTDILSRISGDEFLLLLNPISGNDEVAEFIHVMQERLKAPFFIEDSEIFASTSIGVSLYPMHGRSYEALRQNADIAMYHVKNNGKGSTAFFDNSMEREALARMKIEQSLRLAILEKRFCCAFQAKVDIRTQEVKGIEALVRLRDDEGVIQAPGTFIDLAVELGLIDELTFLVLAEIVKSIDLINDTFGPTATISINVAAKQASNLEFMRRFARALEETGFPKRFMIEVTEDAFVTRSHFQDQILPILRGIGVGISIDDFGIGYSSLSALADITADEIKIDRSFITDIHQRPRSQGILRAIESLSEALGMTVIAEGIESYEELTYLQAATKIRYAQGYYFAKPIFLEDLKPATPVASETRASMAARPAQEGRQGYSRASGFRR</sequence>
<dbReference type="CDD" id="cd01948">
    <property type="entry name" value="EAL"/>
    <property type="match status" value="1"/>
</dbReference>
<dbReference type="PANTHER" id="PTHR44757:SF2">
    <property type="entry name" value="BIOFILM ARCHITECTURE MAINTENANCE PROTEIN MBAA"/>
    <property type="match status" value="1"/>
</dbReference>